<accession>A0A6V7PV09</accession>
<evidence type="ECO:0000256" key="1">
    <source>
        <dbReference type="SAM" id="MobiDB-lite"/>
    </source>
</evidence>
<reference evidence="2" key="1">
    <citation type="submission" date="2020-07" db="EMBL/GenBank/DDBJ databases">
        <authorList>
            <person name="Lin J."/>
        </authorList>
    </citation>
    <scope>NUCLEOTIDE SEQUENCE</scope>
</reference>
<organism evidence="2">
    <name type="scientific">Ananas comosus var. bracteatus</name>
    <name type="common">red pineapple</name>
    <dbReference type="NCBI Taxonomy" id="296719"/>
    <lineage>
        <taxon>Eukaryota</taxon>
        <taxon>Viridiplantae</taxon>
        <taxon>Streptophyta</taxon>
        <taxon>Embryophyta</taxon>
        <taxon>Tracheophyta</taxon>
        <taxon>Spermatophyta</taxon>
        <taxon>Magnoliopsida</taxon>
        <taxon>Liliopsida</taxon>
        <taxon>Poales</taxon>
        <taxon>Bromeliaceae</taxon>
        <taxon>Bromelioideae</taxon>
        <taxon>Ananas</taxon>
    </lineage>
</organism>
<proteinExistence type="predicted"/>
<dbReference type="AlphaFoldDB" id="A0A6V7PV09"/>
<dbReference type="EMBL" id="LR862152">
    <property type="protein sequence ID" value="CAD1834692.1"/>
    <property type="molecule type" value="Genomic_DNA"/>
</dbReference>
<name>A0A6V7PV09_ANACO</name>
<evidence type="ECO:0000313" key="2">
    <source>
        <dbReference type="EMBL" id="CAD1834692.1"/>
    </source>
</evidence>
<gene>
    <name evidence="2" type="ORF">CB5_LOCUS17903</name>
</gene>
<protein>
    <submittedName>
        <fullName evidence="2">Uncharacterized protein</fullName>
    </submittedName>
</protein>
<sequence>MKSSRPRSPVTSSYHVLSVVFTLILCRSPLLKISLLRFGPDFQPPDQNAPRLHPSLAYSLRYVYSAVRSWRTLNAPLALYATSALFRNSDKIRPDIHQPHCLLFGFKNLNTLKLKDKNYAARNRDNSTTPQSNARRNGATAI</sequence>
<feature type="region of interest" description="Disordered" evidence="1">
    <location>
        <begin position="120"/>
        <end position="142"/>
    </location>
</feature>
<feature type="compositionally biased region" description="Polar residues" evidence="1">
    <location>
        <begin position="126"/>
        <end position="135"/>
    </location>
</feature>